<dbReference type="EMBL" id="RWGY01000011">
    <property type="protein sequence ID" value="TVU32140.1"/>
    <property type="molecule type" value="Genomic_DNA"/>
</dbReference>
<proteinExistence type="predicted"/>
<evidence type="ECO:0000256" key="1">
    <source>
        <dbReference type="SAM" id="MobiDB-lite"/>
    </source>
</evidence>
<accession>A0A5J9VBC2</accession>
<reference evidence="3 4" key="1">
    <citation type="journal article" date="2019" name="Sci. Rep.">
        <title>A high-quality genome of Eragrostis curvula grass provides insights into Poaceae evolution and supports new strategies to enhance forage quality.</title>
        <authorList>
            <person name="Carballo J."/>
            <person name="Santos B.A.C.M."/>
            <person name="Zappacosta D."/>
            <person name="Garbus I."/>
            <person name="Selva J.P."/>
            <person name="Gallo C.A."/>
            <person name="Diaz A."/>
            <person name="Albertini E."/>
            <person name="Caccamo M."/>
            <person name="Echenique V."/>
        </authorList>
    </citation>
    <scope>NUCLEOTIDE SEQUENCE [LARGE SCALE GENOMIC DNA]</scope>
    <source>
        <strain evidence="4">cv. Victoria</strain>
        <tissue evidence="3">Leaf</tissue>
    </source>
</reference>
<feature type="non-terminal residue" evidence="3">
    <location>
        <position position="1"/>
    </location>
</feature>
<keyword evidence="4" id="KW-1185">Reference proteome</keyword>
<dbReference type="OrthoDB" id="690113at2759"/>
<dbReference type="Proteomes" id="UP000324897">
    <property type="component" value="Chromosome 1"/>
</dbReference>
<gene>
    <name evidence="3" type="ORF">EJB05_23859</name>
</gene>
<evidence type="ECO:0000313" key="4">
    <source>
        <dbReference type="Proteomes" id="UP000324897"/>
    </source>
</evidence>
<comment type="caution">
    <text evidence="3">The sequence shown here is derived from an EMBL/GenBank/DDBJ whole genome shotgun (WGS) entry which is preliminary data.</text>
</comment>
<sequence length="416" mass="46186">MGILSRASLHPPENGGGGGADLANGPRPSWILLDQKAYVADARNSTTATCRFKGDKELQVTFFPARPPRVSYFCVFCAGHEASDYALEPKIVGILSHDGYTVVALRDDSIALYRKSPPGPGHYEVCILRSKDTGWTIKDVYVPPEQQQQQRSGDDGGRFRHATYKTITIGAERGTVAFVDLWRGILWYDVFGGSPLLRYTLLPDICPGTKKQYNVNPLYTRDIAVVEGRIKFVAMVNPRTMGSTGSACYWKAATWSMPASSSSSTSSREDNTWLPPFELEACDIGDNKNLVCSELLPKLHCREGKPRPTLASLDTEYPMLSLCDDDIVYFMTRVALPDTKACMIAVDMKSRKLEGLAEFSAERMLDMAFACMHSRISSYLNMAPGMRKTKTEKGMKKEKCKKVIIQFVGLPVRPSF</sequence>
<dbReference type="PANTHER" id="PTHR33074:SF139">
    <property type="entry name" value="OS09G0567000 PROTEIN"/>
    <property type="match status" value="1"/>
</dbReference>
<name>A0A5J9VBC2_9POAL</name>
<organism evidence="3 4">
    <name type="scientific">Eragrostis curvula</name>
    <name type="common">weeping love grass</name>
    <dbReference type="NCBI Taxonomy" id="38414"/>
    <lineage>
        <taxon>Eukaryota</taxon>
        <taxon>Viridiplantae</taxon>
        <taxon>Streptophyta</taxon>
        <taxon>Embryophyta</taxon>
        <taxon>Tracheophyta</taxon>
        <taxon>Spermatophyta</taxon>
        <taxon>Magnoliopsida</taxon>
        <taxon>Liliopsida</taxon>
        <taxon>Poales</taxon>
        <taxon>Poaceae</taxon>
        <taxon>PACMAD clade</taxon>
        <taxon>Chloridoideae</taxon>
        <taxon>Eragrostideae</taxon>
        <taxon>Eragrostidinae</taxon>
        <taxon>Eragrostis</taxon>
    </lineage>
</organism>
<feature type="domain" description="DUF1618" evidence="2">
    <location>
        <begin position="179"/>
        <end position="329"/>
    </location>
</feature>
<evidence type="ECO:0000259" key="2">
    <source>
        <dbReference type="Pfam" id="PF07762"/>
    </source>
</evidence>
<dbReference type="AlphaFoldDB" id="A0A5J9VBC2"/>
<feature type="region of interest" description="Disordered" evidence="1">
    <location>
        <begin position="1"/>
        <end position="21"/>
    </location>
</feature>
<dbReference type="Pfam" id="PF07762">
    <property type="entry name" value="DUF1618"/>
    <property type="match status" value="1"/>
</dbReference>
<dbReference type="InterPro" id="IPR011676">
    <property type="entry name" value="DUF1618"/>
</dbReference>
<dbReference type="PANTHER" id="PTHR33074">
    <property type="entry name" value="EXPRESSED PROTEIN-RELATED"/>
    <property type="match status" value="1"/>
</dbReference>
<protein>
    <recommendedName>
        <fullName evidence="2">DUF1618 domain-containing protein</fullName>
    </recommendedName>
</protein>
<evidence type="ECO:0000313" key="3">
    <source>
        <dbReference type="EMBL" id="TVU32140.1"/>
    </source>
</evidence>
<dbReference type="Gramene" id="TVU32140">
    <property type="protein sequence ID" value="TVU32140"/>
    <property type="gene ID" value="EJB05_23859"/>
</dbReference>